<evidence type="ECO:0000313" key="2">
    <source>
        <dbReference type="WBParaSite" id="PgE122_g003_t08"/>
    </source>
</evidence>
<name>A0A915A0Q5_PARUN</name>
<dbReference type="AlphaFoldDB" id="A0A915A0Q5"/>
<evidence type="ECO:0000313" key="1">
    <source>
        <dbReference type="Proteomes" id="UP000887569"/>
    </source>
</evidence>
<proteinExistence type="predicted"/>
<keyword evidence="1" id="KW-1185">Reference proteome</keyword>
<accession>A0A915A0Q5</accession>
<sequence>MIFSWLSKKCVNALMRQCYISAKSIVTSRTVPHSEYYSHPPSSEYFVDKDLIETKKGFGSTFYPSTYVMEELNANAMEFTTVSHKKENLFGEAADEGDL</sequence>
<dbReference type="Proteomes" id="UP000887569">
    <property type="component" value="Unplaced"/>
</dbReference>
<reference evidence="2" key="1">
    <citation type="submission" date="2022-11" db="UniProtKB">
        <authorList>
            <consortium name="WormBaseParasite"/>
        </authorList>
    </citation>
    <scope>IDENTIFICATION</scope>
</reference>
<organism evidence="1 2">
    <name type="scientific">Parascaris univalens</name>
    <name type="common">Nematode worm</name>
    <dbReference type="NCBI Taxonomy" id="6257"/>
    <lineage>
        <taxon>Eukaryota</taxon>
        <taxon>Metazoa</taxon>
        <taxon>Ecdysozoa</taxon>
        <taxon>Nematoda</taxon>
        <taxon>Chromadorea</taxon>
        <taxon>Rhabditida</taxon>
        <taxon>Spirurina</taxon>
        <taxon>Ascaridomorpha</taxon>
        <taxon>Ascaridoidea</taxon>
        <taxon>Ascarididae</taxon>
        <taxon>Parascaris</taxon>
    </lineage>
</organism>
<dbReference type="WBParaSite" id="PgE122_g003_t08">
    <property type="protein sequence ID" value="PgE122_g003_t08"/>
    <property type="gene ID" value="PgE122_g003"/>
</dbReference>
<protein>
    <submittedName>
        <fullName evidence="2">Uncharacterized protein</fullName>
    </submittedName>
</protein>